<keyword evidence="3" id="KW-1185">Reference proteome</keyword>
<evidence type="ECO:0000313" key="2">
    <source>
        <dbReference type="EMBL" id="RWS19856.1"/>
    </source>
</evidence>
<accession>A0A443RWW4</accession>
<dbReference type="VEuPathDB" id="VectorBase:LDEU012184"/>
<keyword evidence="2" id="KW-0808">Transferase</keyword>
<dbReference type="OrthoDB" id="6504522at2759"/>
<organism evidence="2 3">
    <name type="scientific">Leptotrombidium deliense</name>
    <dbReference type="NCBI Taxonomy" id="299467"/>
    <lineage>
        <taxon>Eukaryota</taxon>
        <taxon>Metazoa</taxon>
        <taxon>Ecdysozoa</taxon>
        <taxon>Arthropoda</taxon>
        <taxon>Chelicerata</taxon>
        <taxon>Arachnida</taxon>
        <taxon>Acari</taxon>
        <taxon>Acariformes</taxon>
        <taxon>Trombidiformes</taxon>
        <taxon>Prostigmata</taxon>
        <taxon>Anystina</taxon>
        <taxon>Parasitengona</taxon>
        <taxon>Trombiculoidea</taxon>
        <taxon>Trombiculidae</taxon>
        <taxon>Leptotrombidium</taxon>
    </lineage>
</organism>
<keyword evidence="1" id="KW-0732">Signal</keyword>
<feature type="non-terminal residue" evidence="2">
    <location>
        <position position="214"/>
    </location>
</feature>
<dbReference type="Proteomes" id="UP000288716">
    <property type="component" value="Unassembled WGS sequence"/>
</dbReference>
<gene>
    <name evidence="2" type="ORF">B4U80_14358</name>
</gene>
<proteinExistence type="predicted"/>
<evidence type="ECO:0000256" key="1">
    <source>
        <dbReference type="SAM" id="SignalP"/>
    </source>
</evidence>
<dbReference type="EMBL" id="NCKV01022194">
    <property type="protein sequence ID" value="RWS19856.1"/>
    <property type="molecule type" value="Genomic_DNA"/>
</dbReference>
<sequence>SLHDFLLFLKLLMNLINCVFERFENDLEMKVTFKLQRFCCLKKKCRQCGLPLALVNNVYNNKYLMTTIFLENDTQDNSTIIYLIRCILISEFSVNTKAMEKLTILVVPLSGVGHSHSIFGISLALLHRGHKVVIATERSWKGKYNKYGLEECLFDERDNSKQSVDDLASFMSSLADEFKKTPVERYISSVPKMIKFFYENAKYSNSQVEQIVEI</sequence>
<evidence type="ECO:0000313" key="3">
    <source>
        <dbReference type="Proteomes" id="UP000288716"/>
    </source>
</evidence>
<protein>
    <submittedName>
        <fullName evidence="2">Glycosyl transferase-like protein</fullName>
    </submittedName>
</protein>
<dbReference type="Gene3D" id="3.40.50.2000">
    <property type="entry name" value="Glycogen Phosphorylase B"/>
    <property type="match status" value="1"/>
</dbReference>
<dbReference type="SUPFAM" id="SSF53756">
    <property type="entry name" value="UDP-Glycosyltransferase/glycogen phosphorylase"/>
    <property type="match status" value="1"/>
</dbReference>
<feature type="signal peptide" evidence="1">
    <location>
        <begin position="1"/>
        <end position="18"/>
    </location>
</feature>
<name>A0A443RWW4_9ACAR</name>
<dbReference type="AlphaFoldDB" id="A0A443RWW4"/>
<dbReference type="STRING" id="299467.A0A443RWW4"/>
<dbReference type="GO" id="GO:0016740">
    <property type="term" value="F:transferase activity"/>
    <property type="evidence" value="ECO:0007669"/>
    <property type="project" value="UniProtKB-KW"/>
</dbReference>
<reference evidence="2 3" key="1">
    <citation type="journal article" date="2018" name="Gigascience">
        <title>Genomes of trombidid mites reveal novel predicted allergens and laterally-transferred genes associated with secondary metabolism.</title>
        <authorList>
            <person name="Dong X."/>
            <person name="Chaisiri K."/>
            <person name="Xia D."/>
            <person name="Armstrong S.D."/>
            <person name="Fang Y."/>
            <person name="Donnelly M.J."/>
            <person name="Kadowaki T."/>
            <person name="McGarry J.W."/>
            <person name="Darby A.C."/>
            <person name="Makepeace B.L."/>
        </authorList>
    </citation>
    <scope>NUCLEOTIDE SEQUENCE [LARGE SCALE GENOMIC DNA]</scope>
    <source>
        <strain evidence="2">UoL-UT</strain>
    </source>
</reference>
<comment type="caution">
    <text evidence="2">The sequence shown here is derived from an EMBL/GenBank/DDBJ whole genome shotgun (WGS) entry which is preliminary data.</text>
</comment>
<feature type="non-terminal residue" evidence="2">
    <location>
        <position position="1"/>
    </location>
</feature>
<feature type="chain" id="PRO_5019062075" evidence="1">
    <location>
        <begin position="19"/>
        <end position="214"/>
    </location>
</feature>